<feature type="compositionally biased region" description="Low complexity" evidence="5">
    <location>
        <begin position="493"/>
        <end position="503"/>
    </location>
</feature>
<gene>
    <name evidence="6" type="ORF">VKT23_013502</name>
</gene>
<dbReference type="PANTHER" id="PTHR13620:SF109">
    <property type="entry name" value="3'-5' EXONUCLEASE"/>
    <property type="match status" value="1"/>
</dbReference>
<evidence type="ECO:0000256" key="5">
    <source>
        <dbReference type="SAM" id="MobiDB-lite"/>
    </source>
</evidence>
<organism evidence="6 7">
    <name type="scientific">Marasmiellus scandens</name>
    <dbReference type="NCBI Taxonomy" id="2682957"/>
    <lineage>
        <taxon>Eukaryota</taxon>
        <taxon>Fungi</taxon>
        <taxon>Dikarya</taxon>
        <taxon>Basidiomycota</taxon>
        <taxon>Agaricomycotina</taxon>
        <taxon>Agaricomycetes</taxon>
        <taxon>Agaricomycetidae</taxon>
        <taxon>Agaricales</taxon>
        <taxon>Marasmiineae</taxon>
        <taxon>Omphalotaceae</taxon>
        <taxon>Marasmiellus</taxon>
    </lineage>
</organism>
<feature type="compositionally biased region" description="Acidic residues" evidence="5">
    <location>
        <begin position="469"/>
        <end position="492"/>
    </location>
</feature>
<comment type="caution">
    <text evidence="6">The sequence shown here is derived from an EMBL/GenBank/DDBJ whole genome shotgun (WGS) entry which is preliminary data.</text>
</comment>
<evidence type="ECO:0000313" key="6">
    <source>
        <dbReference type="EMBL" id="KAK7448771.1"/>
    </source>
</evidence>
<evidence type="ECO:0008006" key="8">
    <source>
        <dbReference type="Google" id="ProtNLM"/>
    </source>
</evidence>
<keyword evidence="1" id="KW-0540">Nuclease</keyword>
<evidence type="ECO:0000256" key="4">
    <source>
        <dbReference type="ARBA" id="ARBA00022839"/>
    </source>
</evidence>
<dbReference type="SUPFAM" id="SSF53098">
    <property type="entry name" value="Ribonuclease H-like"/>
    <property type="match status" value="1"/>
</dbReference>
<keyword evidence="4" id="KW-0269">Exonuclease</keyword>
<protein>
    <recommendedName>
        <fullName evidence="8">3'-5' exonuclease domain-containing protein</fullName>
    </recommendedName>
</protein>
<feature type="region of interest" description="Disordered" evidence="5">
    <location>
        <begin position="978"/>
        <end position="1010"/>
    </location>
</feature>
<keyword evidence="7" id="KW-1185">Reference proteome</keyword>
<proteinExistence type="predicted"/>
<dbReference type="InterPro" id="IPR051132">
    <property type="entry name" value="3-5_Exonuclease_domain"/>
</dbReference>
<feature type="region of interest" description="Disordered" evidence="5">
    <location>
        <begin position="434"/>
        <end position="531"/>
    </location>
</feature>
<evidence type="ECO:0000256" key="3">
    <source>
        <dbReference type="ARBA" id="ARBA00022801"/>
    </source>
</evidence>
<dbReference type="Gene3D" id="3.30.420.10">
    <property type="entry name" value="Ribonuclease H-like superfamily/Ribonuclease H"/>
    <property type="match status" value="1"/>
</dbReference>
<feature type="compositionally biased region" description="Polar residues" evidence="5">
    <location>
        <begin position="504"/>
        <end position="513"/>
    </location>
</feature>
<feature type="compositionally biased region" description="Acidic residues" evidence="5">
    <location>
        <begin position="522"/>
        <end position="531"/>
    </location>
</feature>
<sequence length="1078" mass="120420">MASYSANIVKGDHTFKMTNCFAQLKGQKLVSSVYTIANEWEEERAQVLAPTKSLAFLSEVFTDIEKGLEDHGHPPTQFFWTDNAKGELPFHESTTKALSKNVKHIEIDPYEHLPVLSLPENMPLTYHSASDLINGACEVILSHVPEDNNNHLVVGFDVEWQLDTTGQPGPGSVPHSRTGQVDVISISLESEVYVFKVSHFTNETSLPACLRAILKSPRIVKVGRAVKGDLLRICDAWQLSDLRKMLQDPNPMYVELGTLCKLKGKVNNASASLSALVGVTLGKCLRKDSSVKFSNWSTAQELSQIQQQYAGLDAYSSLLIWKTIAFTPSFGLKLTNDQRWQTGLPVSILNGKQVVALGSIAERPKQFLFKVDNNESGQNIKLTNARVVVNVTEVIYPGYIPRLHQQTLRDLQVNNTPLFVVVLGSQLRTRPAERAHNVTPLELDDPSLPTKSTISDIPVPLPDNLTMPDEADIRDDESDSDNESLSDPEAEEASNFASSEPNSVPESQISSTDISRERSQDVDMEEDDLYADPEIDRLIQQVDLTKVNIANPLLKQPAVEGESILSRVLEDIFHAEDRVLKHLPKPHSAYKPFARALKQVMLVPDKEDKEKVEKVLAKQGFTWEYALHSKPDEIRKRVRHYCPPPEKLVADLEILFDSWKNVKCCALNTKYGSLFASEASWKAAQALIQTAKLGLLSDPPGFSLYHSVGVDRDGLTIYRCLRGTNSLEGGVHMTVRRDFGSLRASPELGDSLLANIRHRRNISVGTFNRTGKRFRNHFDIWTRDEICDLALEISTDESYGITKFPKSLADKYNIQVVRSSKVEGIPFFQNAPVNILVHLSTATVDTYTFLKHRQQVLHAITPVHTPTEFKFFRELISTGKYHKNLSTPSPLPTQTAKSVNFITLTQDWNAEVVRRNGEQIFYKIPEQLEHHHKVWTESRNQKATLYMNENILSPAKKMLSAPDRYAFVLPATEVQSSQIESRDLETGSKGNKGKRPAQLYSVSGPSSASSSIGHIVDTNLANIQASEESTALNVQTALKRKHLAEAEEKEPQSEGSKHTIVKVLSHVQGQVGERDVYV</sequence>
<evidence type="ECO:0000313" key="7">
    <source>
        <dbReference type="Proteomes" id="UP001498398"/>
    </source>
</evidence>
<accession>A0ABR1J602</accession>
<dbReference type="InterPro" id="IPR036397">
    <property type="entry name" value="RNaseH_sf"/>
</dbReference>
<name>A0ABR1J602_9AGAR</name>
<dbReference type="Proteomes" id="UP001498398">
    <property type="component" value="Unassembled WGS sequence"/>
</dbReference>
<keyword evidence="2" id="KW-0479">Metal-binding</keyword>
<keyword evidence="3" id="KW-0378">Hydrolase</keyword>
<reference evidence="6 7" key="1">
    <citation type="submission" date="2024-01" db="EMBL/GenBank/DDBJ databases">
        <title>A draft genome for the cacao thread blight pathogen Marasmiellus scandens.</title>
        <authorList>
            <person name="Baruah I.K."/>
            <person name="Leung J."/>
            <person name="Bukari Y."/>
            <person name="Amoako-Attah I."/>
            <person name="Meinhardt L.W."/>
            <person name="Bailey B.A."/>
            <person name="Cohen S.P."/>
        </authorList>
    </citation>
    <scope>NUCLEOTIDE SEQUENCE [LARGE SCALE GENOMIC DNA]</scope>
    <source>
        <strain evidence="6 7">GH-19</strain>
    </source>
</reference>
<dbReference type="InterPro" id="IPR012337">
    <property type="entry name" value="RNaseH-like_sf"/>
</dbReference>
<dbReference type="PANTHER" id="PTHR13620">
    <property type="entry name" value="3-5 EXONUCLEASE"/>
    <property type="match status" value="1"/>
</dbReference>
<evidence type="ECO:0000256" key="2">
    <source>
        <dbReference type="ARBA" id="ARBA00022723"/>
    </source>
</evidence>
<feature type="compositionally biased region" description="Low complexity" evidence="5">
    <location>
        <begin position="1001"/>
        <end position="1010"/>
    </location>
</feature>
<dbReference type="EMBL" id="JBANRG010000037">
    <property type="protein sequence ID" value="KAK7448771.1"/>
    <property type="molecule type" value="Genomic_DNA"/>
</dbReference>
<evidence type="ECO:0000256" key="1">
    <source>
        <dbReference type="ARBA" id="ARBA00022722"/>
    </source>
</evidence>